<dbReference type="PANTHER" id="PTHR35580:SF1">
    <property type="entry name" value="PHYTASE-LIKE DOMAIN-CONTAINING PROTEIN"/>
    <property type="match status" value="1"/>
</dbReference>
<dbReference type="Proteomes" id="UP001151081">
    <property type="component" value="Unassembled WGS sequence"/>
</dbReference>
<evidence type="ECO:0000313" key="3">
    <source>
        <dbReference type="Proteomes" id="UP001151081"/>
    </source>
</evidence>
<dbReference type="PROSITE" id="PS51257">
    <property type="entry name" value="PROKAR_LIPOPROTEIN"/>
    <property type="match status" value="1"/>
</dbReference>
<dbReference type="InterPro" id="IPR052918">
    <property type="entry name" value="Motility_Chemotaxis_Reg"/>
</dbReference>
<dbReference type="SUPFAM" id="SSF63829">
    <property type="entry name" value="Calcium-dependent phosphotriesterase"/>
    <property type="match status" value="1"/>
</dbReference>
<keyword evidence="3" id="KW-1185">Reference proteome</keyword>
<dbReference type="EMBL" id="JAGTJJ010000002">
    <property type="protein sequence ID" value="MDC3979943.1"/>
    <property type="molecule type" value="Genomic_DNA"/>
</dbReference>
<accession>A0A9X4ASK4</accession>
<dbReference type="Gene3D" id="2.80.10.50">
    <property type="match status" value="1"/>
</dbReference>
<evidence type="ECO:0000313" key="2">
    <source>
        <dbReference type="EMBL" id="MDC3982596.1"/>
    </source>
</evidence>
<sequence>MKRFSFTLAGVTSLGVMALVACSPEERAFDTSTSGTGGAAGGGGSGGGIVCTPDEQRSCYSGPPGTEDVGTCKPGIQVCLPNGTGFGECGGEVLPQPEDCLTTEDEACNGADALECPPLGNGWLKTYGESLSMQLISDVAIAPDGNIVIVGGFGGTIDLGGGPLASTGSLDILLAKLTPKGEVVWAKRFGDSALQQANAIAIDKSGAIYVGGRVLGAVDFGGGVLTSKGSDDAFVAKFDANGDHVWSKLFGDTASQEVTSIAVTNANQVVVAGNFASTINFGGTEFTSVGVDDMFLAKFDETGFHAGSRRMGGQGADDLRAIAVTDTDHIVITGNFASGLELIAGTPFTSKGGFDVFAAQFNPSLNAIWARGWGDPMAQQAFDVAIASNGDVFLTGTFEGALDVFGQQLQTAADGARALYVTRIASTGDSVVWAKAIGDATSFVEQANIAVGTADQLALAGTFRGGMDFGGGPLMAMDAGDVFFAKLGGADGAHVSSRVLLSGGSKDNDAPNSVLALALLPTGDLIVGGQHHAPFLIEKALVGAFDGKSGDAFLGRFLP</sequence>
<name>A0A9X4ASK4_9BACT</name>
<gene>
    <name evidence="1" type="ORF">KEG57_05490</name>
    <name evidence="2" type="ORF">KEG57_18925</name>
</gene>
<protein>
    <submittedName>
        <fullName evidence="2">Uncharacterized protein</fullName>
    </submittedName>
</protein>
<dbReference type="PANTHER" id="PTHR35580">
    <property type="entry name" value="CELL SURFACE GLYCOPROTEIN (S-LAYER PROTEIN)-LIKE PROTEIN"/>
    <property type="match status" value="1"/>
</dbReference>
<proteinExistence type="predicted"/>
<dbReference type="AlphaFoldDB" id="A0A9X4ASK4"/>
<dbReference type="EMBL" id="JAGTJJ010000008">
    <property type="protein sequence ID" value="MDC3982596.1"/>
    <property type="molecule type" value="Genomic_DNA"/>
</dbReference>
<evidence type="ECO:0000313" key="1">
    <source>
        <dbReference type="EMBL" id="MDC3979943.1"/>
    </source>
</evidence>
<dbReference type="RefSeq" id="WP_272458238.1">
    <property type="nucleotide sequence ID" value="NZ_JAGTJJ010000002.1"/>
</dbReference>
<reference evidence="2 3" key="1">
    <citation type="submission" date="2021-04" db="EMBL/GenBank/DDBJ databases">
        <title>Genome analysis of Polyangium sp.</title>
        <authorList>
            <person name="Li Y."/>
            <person name="Wang J."/>
        </authorList>
    </citation>
    <scope>NUCLEOTIDE SEQUENCE [LARGE SCALE GENOMIC DNA]</scope>
    <source>
        <strain evidence="2 3">SDU14</strain>
    </source>
</reference>
<comment type="caution">
    <text evidence="2">The sequence shown here is derived from an EMBL/GenBank/DDBJ whole genome shotgun (WGS) entry which is preliminary data.</text>
</comment>
<organism evidence="2 3">
    <name type="scientific">Polyangium jinanense</name>
    <dbReference type="NCBI Taxonomy" id="2829994"/>
    <lineage>
        <taxon>Bacteria</taxon>
        <taxon>Pseudomonadati</taxon>
        <taxon>Myxococcota</taxon>
        <taxon>Polyangia</taxon>
        <taxon>Polyangiales</taxon>
        <taxon>Polyangiaceae</taxon>
        <taxon>Polyangium</taxon>
    </lineage>
</organism>